<protein>
    <submittedName>
        <fullName evidence="1">Uncharacterized protein</fullName>
    </submittedName>
</protein>
<evidence type="ECO:0000313" key="2">
    <source>
        <dbReference type="Proteomes" id="UP000029868"/>
    </source>
</evidence>
<dbReference type="EMBL" id="JQEC01000029">
    <property type="protein sequence ID" value="KGJ92807.1"/>
    <property type="molecule type" value="Genomic_DNA"/>
</dbReference>
<comment type="caution">
    <text evidence="1">The sequence shown here is derived from an EMBL/GenBank/DDBJ whole genome shotgun (WGS) entry which is preliminary data.</text>
</comment>
<dbReference type="Proteomes" id="UP000029868">
    <property type="component" value="Unassembled WGS sequence"/>
</dbReference>
<accession>A0A099KSE5</accession>
<evidence type="ECO:0000313" key="1">
    <source>
        <dbReference type="EMBL" id="KGJ92807.1"/>
    </source>
</evidence>
<dbReference type="InterPro" id="IPR021433">
    <property type="entry name" value="DUF3083"/>
</dbReference>
<reference evidence="1 2" key="1">
    <citation type="submission" date="2014-08" db="EMBL/GenBank/DDBJ databases">
        <title>Genomic and Phenotypic Diversity of Colwellia psychrerythraea strains from Disparate Marine Basins.</title>
        <authorList>
            <person name="Techtmann S.M."/>
            <person name="Stelling S.C."/>
            <person name="Utturkar S.M."/>
            <person name="Alshibli N."/>
            <person name="Harris A."/>
            <person name="Brown S.D."/>
            <person name="Hazen T.C."/>
        </authorList>
    </citation>
    <scope>NUCLEOTIDE SEQUENCE [LARGE SCALE GENOMIC DNA]</scope>
    <source>
        <strain evidence="1 2">GAB14E</strain>
    </source>
</reference>
<name>A0A099KSE5_COLPS</name>
<gene>
    <name evidence="1" type="ORF">GAB14E_2723</name>
</gene>
<dbReference type="PATRIC" id="fig|28229.3.peg.2348"/>
<dbReference type="Pfam" id="PF11281">
    <property type="entry name" value="DUF3083"/>
    <property type="match status" value="1"/>
</dbReference>
<dbReference type="RefSeq" id="WP_033082388.1">
    <property type="nucleotide sequence ID" value="NZ_JQEC01000029.1"/>
</dbReference>
<proteinExistence type="predicted"/>
<sequence>MELCQYQSLIEQNSETPFEKLYQYLVDKFFAINDKFSLESAQFIANDKFSRVRFSPDKFTAQTKQQVLFLYNPKYHTSRNTFFNGAINA</sequence>
<organism evidence="1 2">
    <name type="scientific">Colwellia psychrerythraea</name>
    <name type="common">Vibrio psychroerythus</name>
    <dbReference type="NCBI Taxonomy" id="28229"/>
    <lineage>
        <taxon>Bacteria</taxon>
        <taxon>Pseudomonadati</taxon>
        <taxon>Pseudomonadota</taxon>
        <taxon>Gammaproteobacteria</taxon>
        <taxon>Alteromonadales</taxon>
        <taxon>Colwelliaceae</taxon>
        <taxon>Colwellia</taxon>
    </lineage>
</organism>
<dbReference type="AlphaFoldDB" id="A0A099KSE5"/>